<evidence type="ECO:0000256" key="1">
    <source>
        <dbReference type="SAM" id="MobiDB-lite"/>
    </source>
</evidence>
<gene>
    <name evidence="3" type="ORF">GTA08_BOTSDO00252</name>
</gene>
<dbReference type="InterPro" id="IPR052413">
    <property type="entry name" value="SUR7_domain"/>
</dbReference>
<evidence type="ECO:0000256" key="2">
    <source>
        <dbReference type="SAM" id="Phobius"/>
    </source>
</evidence>
<proteinExistence type="predicted"/>
<feature type="transmembrane region" description="Helical" evidence="2">
    <location>
        <begin position="328"/>
        <end position="351"/>
    </location>
</feature>
<name>A0A8H4J5I7_9PEZI</name>
<comment type="caution">
    <text evidence="3">The sequence shown here is derived from an EMBL/GenBank/DDBJ whole genome shotgun (WGS) entry which is preliminary data.</text>
</comment>
<keyword evidence="2" id="KW-0812">Transmembrane</keyword>
<evidence type="ECO:0000313" key="4">
    <source>
        <dbReference type="Proteomes" id="UP000572817"/>
    </source>
</evidence>
<feature type="transmembrane region" description="Helical" evidence="2">
    <location>
        <begin position="283"/>
        <end position="308"/>
    </location>
</feature>
<dbReference type="PANTHER" id="PTHR28019:SF2">
    <property type="entry name" value="CELL MEMBRANE PROTEIN YLR413W-RELATED"/>
    <property type="match status" value="1"/>
</dbReference>
<dbReference type="GO" id="GO:0005886">
    <property type="term" value="C:plasma membrane"/>
    <property type="evidence" value="ECO:0007669"/>
    <property type="project" value="InterPro"/>
</dbReference>
<feature type="region of interest" description="Disordered" evidence="1">
    <location>
        <begin position="1"/>
        <end position="24"/>
    </location>
</feature>
<feature type="transmembrane region" description="Helical" evidence="2">
    <location>
        <begin position="248"/>
        <end position="271"/>
    </location>
</feature>
<organism evidence="3 4">
    <name type="scientific">Botryosphaeria dothidea</name>
    <dbReference type="NCBI Taxonomy" id="55169"/>
    <lineage>
        <taxon>Eukaryota</taxon>
        <taxon>Fungi</taxon>
        <taxon>Dikarya</taxon>
        <taxon>Ascomycota</taxon>
        <taxon>Pezizomycotina</taxon>
        <taxon>Dothideomycetes</taxon>
        <taxon>Dothideomycetes incertae sedis</taxon>
        <taxon>Botryosphaeriales</taxon>
        <taxon>Botryosphaeriaceae</taxon>
        <taxon>Botryosphaeria</taxon>
    </lineage>
</organism>
<dbReference type="EMBL" id="WWBZ02000001">
    <property type="protein sequence ID" value="KAF4313472.1"/>
    <property type="molecule type" value="Genomic_DNA"/>
</dbReference>
<dbReference type="Pfam" id="PF06687">
    <property type="entry name" value="SUR7"/>
    <property type="match status" value="1"/>
</dbReference>
<keyword evidence="4" id="KW-1185">Reference proteome</keyword>
<feature type="compositionally biased region" description="Polar residues" evidence="1">
    <location>
        <begin position="1"/>
        <end position="10"/>
    </location>
</feature>
<dbReference type="OrthoDB" id="2327445at2759"/>
<dbReference type="GO" id="GO:0051285">
    <property type="term" value="C:cell cortex of cell tip"/>
    <property type="evidence" value="ECO:0007669"/>
    <property type="project" value="TreeGrafter"/>
</dbReference>
<dbReference type="Proteomes" id="UP000572817">
    <property type="component" value="Unassembled WGS sequence"/>
</dbReference>
<feature type="transmembrane region" description="Helical" evidence="2">
    <location>
        <begin position="118"/>
        <end position="137"/>
    </location>
</feature>
<protein>
    <submittedName>
        <fullName evidence="3">Actin cortical patch SUR7/pH-response regulator PalI</fullName>
    </submittedName>
</protein>
<evidence type="ECO:0000313" key="3">
    <source>
        <dbReference type="EMBL" id="KAF4313472.1"/>
    </source>
</evidence>
<accession>A0A8H4J5I7</accession>
<dbReference type="AlphaFoldDB" id="A0A8H4J5I7"/>
<feature type="compositionally biased region" description="Polar residues" evidence="1">
    <location>
        <begin position="57"/>
        <end position="78"/>
    </location>
</feature>
<reference evidence="3" key="1">
    <citation type="submission" date="2020-04" db="EMBL/GenBank/DDBJ databases">
        <title>Genome Assembly and Annotation of Botryosphaeria dothidea sdau 11-99, a Latent Pathogen of Apple Fruit Ring Rot in China.</title>
        <authorList>
            <person name="Yu C."/>
            <person name="Diao Y."/>
            <person name="Lu Q."/>
            <person name="Zhao J."/>
            <person name="Cui S."/>
            <person name="Peng C."/>
            <person name="He B."/>
            <person name="Liu H."/>
        </authorList>
    </citation>
    <scope>NUCLEOTIDE SEQUENCE [LARGE SCALE GENOMIC DNA]</scope>
    <source>
        <strain evidence="3">Sdau11-99</strain>
    </source>
</reference>
<sequence>MSVLSTSQVLPNPGPRPPTHSPSLVFFWPEDNRAFLLSHSTQGITMPSSPPSRELSTRSARQGASGRTSPTVTTSQDVSRGPQFEETPWNTTPGGGLKRSNTTLSRKQMKRATRTRQIFAVMSSFFFFLSALFLLLVEIGNTYNKPVLRDTWFMKLDLSHIVPTSIPNAVLLNSIAQTLGLHDFYQVGLWGFCEGYINEGVTFCSKPESLYWFNPVEILLNELFAGATIAIPEEALKYLDILKVASQWMFGLFMTGTCVSTVLIFLTPLAIYTRWAAGPIALLSFLTLLCIFVACIIATAIFIVFKIALTQVDDLNIGAILGAQMFGFMWTSAGCILIAFIIQSSLCCCCASRRDVRTGRKLGSKKAYTMPPDGDPEKQSMAQRLGFGRNKA</sequence>
<keyword evidence="2" id="KW-1133">Transmembrane helix</keyword>
<feature type="region of interest" description="Disordered" evidence="1">
    <location>
        <begin position="364"/>
        <end position="392"/>
    </location>
</feature>
<feature type="region of interest" description="Disordered" evidence="1">
    <location>
        <begin position="42"/>
        <end position="108"/>
    </location>
</feature>
<dbReference type="InterPro" id="IPR009571">
    <property type="entry name" value="SUR7/Rim9-like_fungi"/>
</dbReference>
<keyword evidence="2" id="KW-0472">Membrane</keyword>
<dbReference type="GO" id="GO:0031505">
    <property type="term" value="P:fungal-type cell wall organization"/>
    <property type="evidence" value="ECO:0007669"/>
    <property type="project" value="TreeGrafter"/>
</dbReference>
<dbReference type="PANTHER" id="PTHR28019">
    <property type="entry name" value="CELL MEMBRANE PROTEIN YLR413W-RELATED"/>
    <property type="match status" value="1"/>
</dbReference>